<dbReference type="EMBL" id="JAMWBK010000007">
    <property type="protein sequence ID" value="KAJ8903222.1"/>
    <property type="molecule type" value="Genomic_DNA"/>
</dbReference>
<gene>
    <name evidence="1" type="ORF">NDN08_004332</name>
</gene>
<name>A0AAV8UPW8_9RHOD</name>
<reference evidence="1 2" key="1">
    <citation type="journal article" date="2023" name="Nat. Commun.">
        <title>Origin of minicircular mitochondrial genomes in red algae.</title>
        <authorList>
            <person name="Lee Y."/>
            <person name="Cho C.H."/>
            <person name="Lee Y.M."/>
            <person name="Park S.I."/>
            <person name="Yang J.H."/>
            <person name="West J.A."/>
            <person name="Bhattacharya D."/>
            <person name="Yoon H.S."/>
        </authorList>
    </citation>
    <scope>NUCLEOTIDE SEQUENCE [LARGE SCALE GENOMIC DNA]</scope>
    <source>
        <strain evidence="1 2">CCMP1338</strain>
        <tissue evidence="1">Whole cell</tissue>
    </source>
</reference>
<proteinExistence type="predicted"/>
<dbReference type="Proteomes" id="UP001157974">
    <property type="component" value="Unassembled WGS sequence"/>
</dbReference>
<keyword evidence="2" id="KW-1185">Reference proteome</keyword>
<accession>A0AAV8UPW8</accession>
<evidence type="ECO:0000313" key="2">
    <source>
        <dbReference type="Proteomes" id="UP001157974"/>
    </source>
</evidence>
<evidence type="ECO:0000313" key="1">
    <source>
        <dbReference type="EMBL" id="KAJ8903222.1"/>
    </source>
</evidence>
<organism evidence="1 2">
    <name type="scientific">Rhodosorus marinus</name>
    <dbReference type="NCBI Taxonomy" id="101924"/>
    <lineage>
        <taxon>Eukaryota</taxon>
        <taxon>Rhodophyta</taxon>
        <taxon>Stylonematophyceae</taxon>
        <taxon>Stylonematales</taxon>
        <taxon>Stylonemataceae</taxon>
        <taxon>Rhodosorus</taxon>
    </lineage>
</organism>
<sequence>MIVVSRALVQRLRPHIEKCERDTQDLCDHCGSQRLYFCVHEHAKEAKTSNLRGVYRTPWIGEKHTTSTEWHGYPLSLHGMKSTNPKLHHATVSLDFNELYDLALRARRRSAADAGEPYVLIEDLHFEITCKGMGYFRHGKCYSRLEPHNFWCQTSSYTWKPK</sequence>
<protein>
    <submittedName>
        <fullName evidence="1">Uncharacterized protein</fullName>
    </submittedName>
</protein>
<dbReference type="AlphaFoldDB" id="A0AAV8UPW8"/>
<comment type="caution">
    <text evidence="1">The sequence shown here is derived from an EMBL/GenBank/DDBJ whole genome shotgun (WGS) entry which is preliminary data.</text>
</comment>